<keyword evidence="1" id="KW-0444">Lipid biosynthesis</keyword>
<feature type="non-terminal residue" evidence="4">
    <location>
        <position position="50"/>
    </location>
</feature>
<keyword evidence="2" id="KW-0378">Hydrolase</keyword>
<evidence type="ECO:0000256" key="1">
    <source>
        <dbReference type="ARBA" id="ARBA00022516"/>
    </source>
</evidence>
<dbReference type="EMBL" id="LAZR01017097">
    <property type="protein sequence ID" value="KKM01805.1"/>
    <property type="molecule type" value="Genomic_DNA"/>
</dbReference>
<dbReference type="GO" id="GO:0006633">
    <property type="term" value="P:fatty acid biosynthetic process"/>
    <property type="evidence" value="ECO:0007669"/>
    <property type="project" value="InterPro"/>
</dbReference>
<evidence type="ECO:0000256" key="3">
    <source>
        <dbReference type="ARBA" id="ARBA00023098"/>
    </source>
</evidence>
<dbReference type="AlphaFoldDB" id="A0A0F9GSP1"/>
<keyword evidence="3" id="KW-0443">Lipid metabolism</keyword>
<dbReference type="InterPro" id="IPR007431">
    <property type="entry name" value="ACP_PD"/>
</dbReference>
<dbReference type="GO" id="GO:0008770">
    <property type="term" value="F:[acyl-carrier-protein] phosphodiesterase activity"/>
    <property type="evidence" value="ECO:0007669"/>
    <property type="project" value="InterPro"/>
</dbReference>
<evidence type="ECO:0000313" key="4">
    <source>
        <dbReference type="EMBL" id="KKM01805.1"/>
    </source>
</evidence>
<dbReference type="PANTHER" id="PTHR38764:SF1">
    <property type="entry name" value="ACYL CARRIER PROTEIN PHOSPHODIESTERASE"/>
    <property type="match status" value="1"/>
</dbReference>
<dbReference type="PANTHER" id="PTHR38764">
    <property type="entry name" value="ACYL CARRIER PROTEIN PHOSPHODIESTERASE"/>
    <property type="match status" value="1"/>
</dbReference>
<proteinExistence type="predicted"/>
<protein>
    <recommendedName>
        <fullName evidence="5">Acyl carrier protein phosphodiesterase</fullName>
    </recommendedName>
</protein>
<organism evidence="4">
    <name type="scientific">marine sediment metagenome</name>
    <dbReference type="NCBI Taxonomy" id="412755"/>
    <lineage>
        <taxon>unclassified sequences</taxon>
        <taxon>metagenomes</taxon>
        <taxon>ecological metagenomes</taxon>
    </lineage>
</organism>
<gene>
    <name evidence="4" type="ORF">LCGC14_1790730</name>
</gene>
<sequence>MNYLAHIYLSGDHPEVMVGGLLGDFVKGPLRGQLPRAIEEGIALHRKIDV</sequence>
<comment type="caution">
    <text evidence="4">The sequence shown here is derived from an EMBL/GenBank/DDBJ whole genome shotgun (WGS) entry which is preliminary data.</text>
</comment>
<evidence type="ECO:0000256" key="2">
    <source>
        <dbReference type="ARBA" id="ARBA00022801"/>
    </source>
</evidence>
<name>A0A0F9GSP1_9ZZZZ</name>
<reference evidence="4" key="1">
    <citation type="journal article" date="2015" name="Nature">
        <title>Complex archaea that bridge the gap between prokaryotes and eukaryotes.</title>
        <authorList>
            <person name="Spang A."/>
            <person name="Saw J.H."/>
            <person name="Jorgensen S.L."/>
            <person name="Zaremba-Niedzwiedzka K."/>
            <person name="Martijn J."/>
            <person name="Lind A.E."/>
            <person name="van Eijk R."/>
            <person name="Schleper C."/>
            <person name="Guy L."/>
            <person name="Ettema T.J."/>
        </authorList>
    </citation>
    <scope>NUCLEOTIDE SEQUENCE</scope>
</reference>
<dbReference type="Pfam" id="PF04336">
    <property type="entry name" value="ACP_PD"/>
    <property type="match status" value="1"/>
</dbReference>
<evidence type="ECO:0008006" key="5">
    <source>
        <dbReference type="Google" id="ProtNLM"/>
    </source>
</evidence>
<accession>A0A0F9GSP1</accession>